<dbReference type="InterPro" id="IPR052059">
    <property type="entry name" value="CR_Ser/Thr_kinase"/>
</dbReference>
<evidence type="ECO:0000259" key="19">
    <source>
        <dbReference type="PROSITE" id="PS50011"/>
    </source>
</evidence>
<dbReference type="PANTHER" id="PTHR47973">
    <property type="entry name" value="CYSTEINE-RICH RECEPTOR-LIKE PROTEIN KINASE 3"/>
    <property type="match status" value="1"/>
</dbReference>
<dbReference type="GO" id="GO:0005524">
    <property type="term" value="F:ATP binding"/>
    <property type="evidence" value="ECO:0007669"/>
    <property type="project" value="UniProtKB-UniRule"/>
</dbReference>
<dbReference type="InterPro" id="IPR016140">
    <property type="entry name" value="Bifunc_inhib/LTP/seed_store"/>
</dbReference>
<dbReference type="PROSITE" id="PS00108">
    <property type="entry name" value="PROTEIN_KINASE_ST"/>
    <property type="match status" value="1"/>
</dbReference>
<evidence type="ECO:0000256" key="12">
    <source>
        <dbReference type="ARBA" id="ARBA00023170"/>
    </source>
</evidence>
<comment type="subcellular location">
    <subcellularLocation>
        <location evidence="1">Membrane</location>
        <topology evidence="1">Single-pass type I membrane protein</topology>
    </subcellularLocation>
</comment>
<dbReference type="FunFam" id="1.10.510.10:FF:000287">
    <property type="entry name" value="probable LRR receptor-like serine/threonine-protein kinase RKF3"/>
    <property type="match status" value="1"/>
</dbReference>
<evidence type="ECO:0000256" key="14">
    <source>
        <dbReference type="ARBA" id="ARBA00047899"/>
    </source>
</evidence>
<dbReference type="PROSITE" id="PS50011">
    <property type="entry name" value="PROTEIN_KINASE_DOM"/>
    <property type="match status" value="1"/>
</dbReference>
<evidence type="ECO:0000256" key="18">
    <source>
        <dbReference type="SAM" id="SignalP"/>
    </source>
</evidence>
<dbReference type="Gene3D" id="1.10.510.10">
    <property type="entry name" value="Transferase(Phosphotransferase) domain 1"/>
    <property type="match status" value="1"/>
</dbReference>
<feature type="chain" id="PRO_5029859668" description="non-specific serine/threonine protein kinase" evidence="18">
    <location>
        <begin position="23"/>
        <end position="517"/>
    </location>
</feature>
<reference evidence="20 21" key="2">
    <citation type="journal article" date="2018" name="Plant J.">
        <title>The Physcomitrella patens chromosome-scale assembly reveals moss genome structure and evolution.</title>
        <authorList>
            <person name="Lang D."/>
            <person name="Ullrich K.K."/>
            <person name="Murat F."/>
            <person name="Fuchs J."/>
            <person name="Jenkins J."/>
            <person name="Haas F.B."/>
            <person name="Piednoel M."/>
            <person name="Gundlach H."/>
            <person name="Van Bel M."/>
            <person name="Meyberg R."/>
            <person name="Vives C."/>
            <person name="Morata J."/>
            <person name="Symeonidi A."/>
            <person name="Hiss M."/>
            <person name="Muchero W."/>
            <person name="Kamisugi Y."/>
            <person name="Saleh O."/>
            <person name="Blanc G."/>
            <person name="Decker E.L."/>
            <person name="van Gessel N."/>
            <person name="Grimwood J."/>
            <person name="Hayes R.D."/>
            <person name="Graham S.W."/>
            <person name="Gunter L.E."/>
            <person name="McDaniel S.F."/>
            <person name="Hoernstein S.N.W."/>
            <person name="Larsson A."/>
            <person name="Li F.W."/>
            <person name="Perroud P.F."/>
            <person name="Phillips J."/>
            <person name="Ranjan P."/>
            <person name="Rokshar D.S."/>
            <person name="Rothfels C.J."/>
            <person name="Schneider L."/>
            <person name="Shu S."/>
            <person name="Stevenson D.W."/>
            <person name="Thummler F."/>
            <person name="Tillich M."/>
            <person name="Villarreal Aguilar J.C."/>
            <person name="Widiez T."/>
            <person name="Wong G.K."/>
            <person name="Wymore A."/>
            <person name="Zhang Y."/>
            <person name="Zimmer A.D."/>
            <person name="Quatrano R.S."/>
            <person name="Mayer K.F.X."/>
            <person name="Goodstein D."/>
            <person name="Casacuberta J.M."/>
            <person name="Vandepoele K."/>
            <person name="Reski R."/>
            <person name="Cuming A.C."/>
            <person name="Tuskan G.A."/>
            <person name="Maumus F."/>
            <person name="Salse J."/>
            <person name="Schmutz J."/>
            <person name="Rensing S.A."/>
        </authorList>
    </citation>
    <scope>NUCLEOTIDE SEQUENCE [LARGE SCALE GENOMIC DNA]</scope>
    <source>
        <strain evidence="20 21">cv. Gransden 2004</strain>
    </source>
</reference>
<evidence type="ECO:0000256" key="1">
    <source>
        <dbReference type="ARBA" id="ARBA00004479"/>
    </source>
</evidence>
<keyword evidence="12" id="KW-0675">Receptor</keyword>
<feature type="domain" description="Protein kinase" evidence="19">
    <location>
        <begin position="211"/>
        <end position="517"/>
    </location>
</feature>
<accession>A0A7I4CGJ3</accession>
<keyword evidence="10 17" id="KW-1133">Transmembrane helix</keyword>
<dbReference type="Proteomes" id="UP000006727">
    <property type="component" value="Chromosome 23"/>
</dbReference>
<dbReference type="EC" id="2.7.11.1" evidence="2"/>
<keyword evidence="9 16" id="KW-0067">ATP-binding</keyword>
<evidence type="ECO:0000256" key="16">
    <source>
        <dbReference type="PROSITE-ProRule" id="PRU10141"/>
    </source>
</evidence>
<keyword evidence="6 18" id="KW-0732">Signal</keyword>
<keyword evidence="21" id="KW-1185">Reference proteome</keyword>
<evidence type="ECO:0000256" key="8">
    <source>
        <dbReference type="ARBA" id="ARBA00022777"/>
    </source>
</evidence>
<dbReference type="FunFam" id="3.30.200.20:FF:000140">
    <property type="entry name" value="Leucine-rich repeat receptor-like protein kinase"/>
    <property type="match status" value="1"/>
</dbReference>
<dbReference type="GO" id="GO:0016020">
    <property type="term" value="C:membrane"/>
    <property type="evidence" value="ECO:0007669"/>
    <property type="project" value="UniProtKB-SubCell"/>
</dbReference>
<evidence type="ECO:0000313" key="20">
    <source>
        <dbReference type="EnsemblPlants" id="Pp3c23_21020V3.4"/>
    </source>
</evidence>
<dbReference type="EnsemblPlants" id="Pp3c23_21020V3.4">
    <property type="protein sequence ID" value="Pp3c23_21020V3.4"/>
    <property type="gene ID" value="Pp3c23_21020"/>
</dbReference>
<feature type="transmembrane region" description="Helical" evidence="17">
    <location>
        <begin position="146"/>
        <end position="169"/>
    </location>
</feature>
<dbReference type="InterPro" id="IPR017441">
    <property type="entry name" value="Protein_kinase_ATP_BS"/>
</dbReference>
<reference evidence="20" key="3">
    <citation type="submission" date="2020-12" db="UniProtKB">
        <authorList>
            <consortium name="EnsemblPlants"/>
        </authorList>
    </citation>
    <scope>IDENTIFICATION</scope>
</reference>
<dbReference type="Gene3D" id="3.30.200.20">
    <property type="entry name" value="Phosphorylase Kinase, domain 1"/>
    <property type="match status" value="1"/>
</dbReference>
<dbReference type="Gramene" id="Pp3c23_21020V3.4">
    <property type="protein sequence ID" value="Pp3c23_21020V3.4"/>
    <property type="gene ID" value="Pp3c23_21020"/>
</dbReference>
<dbReference type="Pfam" id="PF14368">
    <property type="entry name" value="LTP_2"/>
    <property type="match status" value="1"/>
</dbReference>
<organism evidence="20 21">
    <name type="scientific">Physcomitrium patens</name>
    <name type="common">Spreading-leaved earth moss</name>
    <name type="synonym">Physcomitrella patens</name>
    <dbReference type="NCBI Taxonomy" id="3218"/>
    <lineage>
        <taxon>Eukaryota</taxon>
        <taxon>Viridiplantae</taxon>
        <taxon>Streptophyta</taxon>
        <taxon>Embryophyta</taxon>
        <taxon>Bryophyta</taxon>
        <taxon>Bryophytina</taxon>
        <taxon>Bryopsida</taxon>
        <taxon>Funariidae</taxon>
        <taxon>Funariales</taxon>
        <taxon>Funariaceae</taxon>
        <taxon>Physcomitrium</taxon>
    </lineage>
</organism>
<comment type="catalytic activity">
    <reaction evidence="15">
        <text>L-seryl-[protein] + ATP = O-phospho-L-seryl-[protein] + ADP + H(+)</text>
        <dbReference type="Rhea" id="RHEA:17989"/>
        <dbReference type="Rhea" id="RHEA-COMP:9863"/>
        <dbReference type="Rhea" id="RHEA-COMP:11604"/>
        <dbReference type="ChEBI" id="CHEBI:15378"/>
        <dbReference type="ChEBI" id="CHEBI:29999"/>
        <dbReference type="ChEBI" id="CHEBI:30616"/>
        <dbReference type="ChEBI" id="CHEBI:83421"/>
        <dbReference type="ChEBI" id="CHEBI:456216"/>
        <dbReference type="EC" id="2.7.11.1"/>
    </reaction>
</comment>
<keyword evidence="13" id="KW-0325">Glycoprotein</keyword>
<evidence type="ECO:0000256" key="2">
    <source>
        <dbReference type="ARBA" id="ARBA00012513"/>
    </source>
</evidence>
<proteinExistence type="predicted"/>
<dbReference type="SMART" id="SM00220">
    <property type="entry name" value="S_TKc"/>
    <property type="match status" value="1"/>
</dbReference>
<sequence length="517" mass="57892">MVSKVSIKFLQFVFLFSTVVNLEQMHGTHGTAANSTCNYLHGLRKPLVETGDCRPALSGMVQCLTFLLEQVLKPTNSCCAAAAKTWKAYPACLCKITFYPPGHLTKNTAETGIKFSLLCNLTSELCDQCPTLLGMLTGSTEKKTGFTMPIVAVILACSIVSVVSALSLLTWRRSSRSRSLPLIADRDEIMRIERRPTLFAYKELKGATKNFHINSKLGEGGFGVVYKGVLQDGSEVAVKQLSTKSRQGNKEFLNEVTLINRVQHRNLVKLRGCCLKDHERLLVYEYLENKSLHQALFDPEKRLHLNWSTRVKILLGTARGLAYLHEGCQTRIVHRDIKSSNILLDKDLNPKIADFGLARWFREDQSHVSTCVAGTVGYLAPEYAMRGQLTEKADVFSFGIVALEVVSGRSNFKSRLRPEEAYLLDWVGLTTLREWSPVTCRYGTLRHCFTHASHNPHVDVARRREHFGCPRPLIDGDAATSGGGSDKSHRNCFAVHTIRGIHEAIHVARCFHVHWRI</sequence>
<evidence type="ECO:0000256" key="7">
    <source>
        <dbReference type="ARBA" id="ARBA00022741"/>
    </source>
</evidence>
<dbReference type="CDD" id="cd00010">
    <property type="entry name" value="AAI_LTSS"/>
    <property type="match status" value="1"/>
</dbReference>
<evidence type="ECO:0000256" key="10">
    <source>
        <dbReference type="ARBA" id="ARBA00022989"/>
    </source>
</evidence>
<evidence type="ECO:0000256" key="5">
    <source>
        <dbReference type="ARBA" id="ARBA00022692"/>
    </source>
</evidence>
<dbReference type="SUPFAM" id="SSF56112">
    <property type="entry name" value="Protein kinase-like (PK-like)"/>
    <property type="match status" value="1"/>
</dbReference>
<keyword evidence="4" id="KW-0808">Transferase</keyword>
<dbReference type="InterPro" id="IPR036312">
    <property type="entry name" value="Bifun_inhib/LTP/seed_sf"/>
</dbReference>
<evidence type="ECO:0000256" key="15">
    <source>
        <dbReference type="ARBA" id="ARBA00048679"/>
    </source>
</evidence>
<protein>
    <recommendedName>
        <fullName evidence="2">non-specific serine/threonine protein kinase</fullName>
        <ecNumber evidence="2">2.7.11.1</ecNumber>
    </recommendedName>
</protein>
<evidence type="ECO:0000256" key="17">
    <source>
        <dbReference type="SAM" id="Phobius"/>
    </source>
</evidence>
<evidence type="ECO:0000256" key="9">
    <source>
        <dbReference type="ARBA" id="ARBA00022840"/>
    </source>
</evidence>
<name>A0A7I4CGJ3_PHYPA</name>
<evidence type="ECO:0000256" key="3">
    <source>
        <dbReference type="ARBA" id="ARBA00022527"/>
    </source>
</evidence>
<dbReference type="InterPro" id="IPR011009">
    <property type="entry name" value="Kinase-like_dom_sf"/>
</dbReference>
<comment type="catalytic activity">
    <reaction evidence="14">
        <text>L-threonyl-[protein] + ATP = O-phospho-L-threonyl-[protein] + ADP + H(+)</text>
        <dbReference type="Rhea" id="RHEA:46608"/>
        <dbReference type="Rhea" id="RHEA-COMP:11060"/>
        <dbReference type="Rhea" id="RHEA-COMP:11605"/>
        <dbReference type="ChEBI" id="CHEBI:15378"/>
        <dbReference type="ChEBI" id="CHEBI:30013"/>
        <dbReference type="ChEBI" id="CHEBI:30616"/>
        <dbReference type="ChEBI" id="CHEBI:61977"/>
        <dbReference type="ChEBI" id="CHEBI:456216"/>
        <dbReference type="EC" id="2.7.11.1"/>
    </reaction>
</comment>
<evidence type="ECO:0000256" key="13">
    <source>
        <dbReference type="ARBA" id="ARBA00023180"/>
    </source>
</evidence>
<keyword evidence="7 16" id="KW-0547">Nucleotide-binding</keyword>
<evidence type="ECO:0000256" key="6">
    <source>
        <dbReference type="ARBA" id="ARBA00022729"/>
    </source>
</evidence>
<gene>
    <name evidence="20" type="primary">LOC112276060</name>
</gene>
<dbReference type="EMBL" id="ABEU02000023">
    <property type="status" value="NOT_ANNOTATED_CDS"/>
    <property type="molecule type" value="Genomic_DNA"/>
</dbReference>
<dbReference type="InterPro" id="IPR008271">
    <property type="entry name" value="Ser/Thr_kinase_AS"/>
</dbReference>
<feature type="signal peptide" evidence="18">
    <location>
        <begin position="1"/>
        <end position="22"/>
    </location>
</feature>
<keyword evidence="11 17" id="KW-0472">Membrane</keyword>
<evidence type="ECO:0000256" key="4">
    <source>
        <dbReference type="ARBA" id="ARBA00022679"/>
    </source>
</evidence>
<dbReference type="InParanoid" id="A0A7I4CGJ3"/>
<dbReference type="AlphaFoldDB" id="A0A7I4CGJ3"/>
<keyword evidence="5 17" id="KW-0812">Transmembrane</keyword>
<keyword evidence="3" id="KW-0723">Serine/threonine-protein kinase</keyword>
<feature type="binding site" evidence="16">
    <location>
        <position position="239"/>
    </location>
    <ligand>
        <name>ATP</name>
        <dbReference type="ChEBI" id="CHEBI:30616"/>
    </ligand>
</feature>
<evidence type="ECO:0000256" key="11">
    <source>
        <dbReference type="ARBA" id="ARBA00023136"/>
    </source>
</evidence>
<dbReference type="Pfam" id="PF00069">
    <property type="entry name" value="Pkinase"/>
    <property type="match status" value="1"/>
</dbReference>
<dbReference type="InterPro" id="IPR000719">
    <property type="entry name" value="Prot_kinase_dom"/>
</dbReference>
<evidence type="ECO:0000313" key="21">
    <source>
        <dbReference type="Proteomes" id="UP000006727"/>
    </source>
</evidence>
<keyword evidence="8" id="KW-0418">Kinase</keyword>
<dbReference type="SUPFAM" id="SSF47699">
    <property type="entry name" value="Bifunctional inhibitor/lipid-transfer protein/seed storage 2S albumin"/>
    <property type="match status" value="1"/>
</dbReference>
<reference evidence="20 21" key="1">
    <citation type="journal article" date="2008" name="Science">
        <title>The Physcomitrella genome reveals evolutionary insights into the conquest of land by plants.</title>
        <authorList>
            <person name="Rensing S."/>
            <person name="Lang D."/>
            <person name="Zimmer A."/>
            <person name="Terry A."/>
            <person name="Salamov A."/>
            <person name="Shapiro H."/>
            <person name="Nishiyama T."/>
            <person name="Perroud P.-F."/>
            <person name="Lindquist E."/>
            <person name="Kamisugi Y."/>
            <person name="Tanahashi T."/>
            <person name="Sakakibara K."/>
            <person name="Fujita T."/>
            <person name="Oishi K."/>
            <person name="Shin-I T."/>
            <person name="Kuroki Y."/>
            <person name="Toyoda A."/>
            <person name="Suzuki Y."/>
            <person name="Hashimoto A."/>
            <person name="Yamaguchi K."/>
            <person name="Sugano A."/>
            <person name="Kohara Y."/>
            <person name="Fujiyama A."/>
            <person name="Anterola A."/>
            <person name="Aoki S."/>
            <person name="Ashton N."/>
            <person name="Barbazuk W.B."/>
            <person name="Barker E."/>
            <person name="Bennetzen J."/>
            <person name="Bezanilla M."/>
            <person name="Blankenship R."/>
            <person name="Cho S.H."/>
            <person name="Dutcher S."/>
            <person name="Estelle M."/>
            <person name="Fawcett J.A."/>
            <person name="Gundlach H."/>
            <person name="Hanada K."/>
            <person name="Heyl A."/>
            <person name="Hicks K.A."/>
            <person name="Hugh J."/>
            <person name="Lohr M."/>
            <person name="Mayer K."/>
            <person name="Melkozernov A."/>
            <person name="Murata T."/>
            <person name="Nelson D."/>
            <person name="Pils B."/>
            <person name="Prigge M."/>
            <person name="Reiss B."/>
            <person name="Renner T."/>
            <person name="Rombauts S."/>
            <person name="Rushton P."/>
            <person name="Sanderfoot A."/>
            <person name="Schween G."/>
            <person name="Shiu S.-H."/>
            <person name="Stueber K."/>
            <person name="Theodoulou F.L."/>
            <person name="Tu H."/>
            <person name="Van de Peer Y."/>
            <person name="Verrier P.J."/>
            <person name="Waters E."/>
            <person name="Wood A."/>
            <person name="Yang L."/>
            <person name="Cove D."/>
            <person name="Cuming A."/>
            <person name="Hasebe M."/>
            <person name="Lucas S."/>
            <person name="Mishler D.B."/>
            <person name="Reski R."/>
            <person name="Grigoriev I."/>
            <person name="Quatrano R.S."/>
            <person name="Boore J.L."/>
        </authorList>
    </citation>
    <scope>NUCLEOTIDE SEQUENCE [LARGE SCALE GENOMIC DNA]</scope>
    <source>
        <strain evidence="20 21">cv. Gransden 2004</strain>
    </source>
</reference>
<dbReference type="GO" id="GO:0004674">
    <property type="term" value="F:protein serine/threonine kinase activity"/>
    <property type="evidence" value="ECO:0007669"/>
    <property type="project" value="UniProtKB-KW"/>
</dbReference>
<dbReference type="FunCoup" id="A0A7I4CGJ3">
    <property type="interactions" value="803"/>
</dbReference>
<dbReference type="PROSITE" id="PS00107">
    <property type="entry name" value="PROTEIN_KINASE_ATP"/>
    <property type="match status" value="1"/>
</dbReference>